<comment type="caution">
    <text evidence="1">The sequence shown here is derived from an EMBL/GenBank/DDBJ whole genome shotgun (WGS) entry which is preliminary data.</text>
</comment>
<dbReference type="Proteomes" id="UP001153269">
    <property type="component" value="Unassembled WGS sequence"/>
</dbReference>
<sequence>MRRIDFNCLKDKATDPRIIPRIAFQFQSKPPPASASPLPAQSVKTRCHRFHWICRLLSNNNDAPLRLTEGWTDAGNLVSFSQNRHCLSPGYTMTSGSGPE</sequence>
<accession>A0A9N7UJ82</accession>
<organism evidence="1 2">
    <name type="scientific">Pleuronectes platessa</name>
    <name type="common">European plaice</name>
    <dbReference type="NCBI Taxonomy" id="8262"/>
    <lineage>
        <taxon>Eukaryota</taxon>
        <taxon>Metazoa</taxon>
        <taxon>Chordata</taxon>
        <taxon>Craniata</taxon>
        <taxon>Vertebrata</taxon>
        <taxon>Euteleostomi</taxon>
        <taxon>Actinopterygii</taxon>
        <taxon>Neopterygii</taxon>
        <taxon>Teleostei</taxon>
        <taxon>Neoteleostei</taxon>
        <taxon>Acanthomorphata</taxon>
        <taxon>Carangaria</taxon>
        <taxon>Pleuronectiformes</taxon>
        <taxon>Pleuronectoidei</taxon>
        <taxon>Pleuronectidae</taxon>
        <taxon>Pleuronectes</taxon>
    </lineage>
</organism>
<reference evidence="1" key="1">
    <citation type="submission" date="2020-03" db="EMBL/GenBank/DDBJ databases">
        <authorList>
            <person name="Weist P."/>
        </authorList>
    </citation>
    <scope>NUCLEOTIDE SEQUENCE</scope>
</reference>
<evidence type="ECO:0000313" key="2">
    <source>
        <dbReference type="Proteomes" id="UP001153269"/>
    </source>
</evidence>
<protein>
    <submittedName>
        <fullName evidence="1">Uncharacterized protein</fullName>
    </submittedName>
</protein>
<proteinExistence type="predicted"/>
<dbReference type="EMBL" id="CADEAL010001313">
    <property type="protein sequence ID" value="CAB1431156.1"/>
    <property type="molecule type" value="Genomic_DNA"/>
</dbReference>
<keyword evidence="2" id="KW-1185">Reference proteome</keyword>
<gene>
    <name evidence="1" type="ORF">PLEPLA_LOCUS19155</name>
</gene>
<name>A0A9N7UJ82_PLEPL</name>
<evidence type="ECO:0000313" key="1">
    <source>
        <dbReference type="EMBL" id="CAB1431156.1"/>
    </source>
</evidence>
<dbReference type="AlphaFoldDB" id="A0A9N7UJ82"/>